<gene>
    <name evidence="13" type="ORF">CCMP2556_LOCUS37540</name>
</gene>
<protein>
    <submittedName>
        <fullName evidence="13">Uncharacterized protein</fullName>
    </submittedName>
</protein>
<evidence type="ECO:0000256" key="7">
    <source>
        <dbReference type="ARBA" id="ARBA00022989"/>
    </source>
</evidence>
<dbReference type="InterPro" id="IPR014001">
    <property type="entry name" value="Helicase_ATP-bd"/>
</dbReference>
<feature type="transmembrane region" description="Helical" evidence="10">
    <location>
        <begin position="566"/>
        <end position="584"/>
    </location>
</feature>
<dbReference type="Gene3D" id="3.40.50.300">
    <property type="entry name" value="P-loop containing nucleotide triphosphate hydrolases"/>
    <property type="match status" value="2"/>
</dbReference>
<feature type="transmembrane region" description="Helical" evidence="10">
    <location>
        <begin position="754"/>
        <end position="774"/>
    </location>
</feature>
<dbReference type="InterPro" id="IPR001650">
    <property type="entry name" value="Helicase_C-like"/>
</dbReference>
<comment type="caution">
    <text evidence="13">The sequence shown here is derived from an EMBL/GenBank/DDBJ whole genome shotgun (WGS) entry which is preliminary data.</text>
</comment>
<dbReference type="SMART" id="SM00490">
    <property type="entry name" value="HELICc"/>
    <property type="match status" value="1"/>
</dbReference>
<name>A0ABP0PJM1_9DINO</name>
<dbReference type="InterPro" id="IPR036259">
    <property type="entry name" value="MFS_trans_sf"/>
</dbReference>
<comment type="similarity">
    <text evidence="2">Belongs to the major facilitator superfamily. Folate-biopterin transporter (TC 2.A.71) family.</text>
</comment>
<evidence type="ECO:0000256" key="4">
    <source>
        <dbReference type="ARBA" id="ARBA00022692"/>
    </source>
</evidence>
<feature type="transmembrane region" description="Helical" evidence="10">
    <location>
        <begin position="517"/>
        <end position="538"/>
    </location>
</feature>
<dbReference type="Gene3D" id="1.20.1250.20">
    <property type="entry name" value="MFS general substrate transporter like domains"/>
    <property type="match status" value="1"/>
</dbReference>
<dbReference type="Pfam" id="PF03092">
    <property type="entry name" value="BT1"/>
    <property type="match status" value="2"/>
</dbReference>
<accession>A0ABP0PJM1</accession>
<keyword evidence="4 10" id="KW-0812">Transmembrane</keyword>
<evidence type="ECO:0000259" key="11">
    <source>
        <dbReference type="PROSITE" id="PS51192"/>
    </source>
</evidence>
<dbReference type="InterPro" id="IPR027417">
    <property type="entry name" value="P-loop_NTPase"/>
</dbReference>
<comment type="subcellular location">
    <subcellularLocation>
        <location evidence="1">Membrane</location>
        <topology evidence="1">Multi-pass membrane protein</topology>
    </subcellularLocation>
</comment>
<dbReference type="PANTHER" id="PTHR47957:SF3">
    <property type="entry name" value="ATP-DEPENDENT HELICASE HRQ1"/>
    <property type="match status" value="1"/>
</dbReference>
<dbReference type="Pfam" id="PF00271">
    <property type="entry name" value="Helicase_C"/>
    <property type="match status" value="1"/>
</dbReference>
<dbReference type="CDD" id="cd18797">
    <property type="entry name" value="SF2_C_Hrq"/>
    <property type="match status" value="1"/>
</dbReference>
<organism evidence="13 14">
    <name type="scientific">Durusdinium trenchii</name>
    <dbReference type="NCBI Taxonomy" id="1381693"/>
    <lineage>
        <taxon>Eukaryota</taxon>
        <taxon>Sar</taxon>
        <taxon>Alveolata</taxon>
        <taxon>Dinophyceae</taxon>
        <taxon>Suessiales</taxon>
        <taxon>Symbiodiniaceae</taxon>
        <taxon>Durusdinium</taxon>
    </lineage>
</organism>
<keyword evidence="8 10" id="KW-0472">Membrane</keyword>
<feature type="transmembrane region" description="Helical" evidence="10">
    <location>
        <begin position="794"/>
        <end position="818"/>
    </location>
</feature>
<reference evidence="13 14" key="1">
    <citation type="submission" date="2024-02" db="EMBL/GenBank/DDBJ databases">
        <authorList>
            <person name="Chen Y."/>
            <person name="Shah S."/>
            <person name="Dougan E. K."/>
            <person name="Thang M."/>
            <person name="Chan C."/>
        </authorList>
    </citation>
    <scope>NUCLEOTIDE SEQUENCE [LARGE SCALE GENOMIC DNA]</scope>
</reference>
<evidence type="ECO:0000313" key="13">
    <source>
        <dbReference type="EMBL" id="CAK9076210.1"/>
    </source>
</evidence>
<evidence type="ECO:0000256" key="9">
    <source>
        <dbReference type="SAM" id="MobiDB-lite"/>
    </source>
</evidence>
<dbReference type="InterPro" id="IPR011545">
    <property type="entry name" value="DEAD/DEAH_box_helicase_dom"/>
</dbReference>
<evidence type="ECO:0000256" key="8">
    <source>
        <dbReference type="ARBA" id="ARBA00023136"/>
    </source>
</evidence>
<dbReference type="SUPFAM" id="SSF52540">
    <property type="entry name" value="P-loop containing nucleoside triphosphate hydrolases"/>
    <property type="match status" value="1"/>
</dbReference>
<dbReference type="PANTHER" id="PTHR47957">
    <property type="entry name" value="ATP-DEPENDENT HELICASE HRQ1"/>
    <property type="match status" value="1"/>
</dbReference>
<sequence>MLHFTILSSHLKWRHVLENLRHVVLDEAHVYRGSFGSHAALLLRRFRRVLKHYKTSPLFIACSATMCNAGAFFTKLLALEPGEEVCVVDEDTAGRGDRQFCLWNPPLLEALPGQPSREEQNARKRARHSEREGPQAAPRLPPGVGYKTRSSPYEEAAWLLAQAARRGHRTVCFLQVRALVEIILQASLKHLDDRPDLQARIAGYRGGYAAVERRKLERRLFTGDLLCVIATNALELGIDIGDLDLTLHVGIPHTVASIWQQAGRAGRRGRPSAAILIAMDAPLEQHFCRNPDEFFLRSIEARVPDTSNELLLKEQLLIHVLRKHALAQAVAAVTLYGFVSNYINIPICQYVFGPLGEPGRASIQQCNISVSLTQMPWNFKIFYGLLLDRLSLLGSRRKGWIIFGWSSSLAILTFMAGFAQNLADEGNFATYMMLLMVMCFFYIFSDVAGDGMTIELSKLEAPETRGYILTTGQMVRFAATTVTNVLGILGMNGHYYYPPDKRKDSNDTIFPFELTFWEVHIVLVCLTLPLLIVMSLLLQDPPQQVVTTHSASDVVKVMWKVMQTKVMFYLIIFALGNMAIASMLNPAQNIIAFIAAPSTLQNSVGTFAGNATFLIGVYLFRRHFMHRNWRMTFVWTAGILALNNGFQLMVIYNAWGVGQDGWFYAFGSNILMIIQGIAQVLSSLAVVEISPAGYEASVYEFLTSIHNAGITLNSNLQNLFVPIFDLHGIAQSYFPTKTNPHPPQQLYNSHMAHATYFTMAVNLLGALTFCWFLPQQKEQCKDWAEDSIWKRPSVGTVNLLLGGGVLLFSVVVSLLSAFPETNCLQIAGGPGC</sequence>
<feature type="transmembrane region" description="Helical" evidence="10">
    <location>
        <begin position="632"/>
        <end position="655"/>
    </location>
</feature>
<keyword evidence="6" id="KW-0067">ATP-binding</keyword>
<keyword evidence="3" id="KW-0813">Transport</keyword>
<evidence type="ECO:0000256" key="5">
    <source>
        <dbReference type="ARBA" id="ARBA00022741"/>
    </source>
</evidence>
<keyword evidence="5" id="KW-0547">Nucleotide-binding</keyword>
<dbReference type="PROSITE" id="PS51194">
    <property type="entry name" value="HELICASE_CTER"/>
    <property type="match status" value="1"/>
</dbReference>
<dbReference type="Pfam" id="PF00270">
    <property type="entry name" value="DEAD"/>
    <property type="match status" value="1"/>
</dbReference>
<feature type="transmembrane region" description="Helical" evidence="10">
    <location>
        <begin position="431"/>
        <end position="454"/>
    </location>
</feature>
<evidence type="ECO:0000256" key="6">
    <source>
        <dbReference type="ARBA" id="ARBA00022840"/>
    </source>
</evidence>
<dbReference type="InterPro" id="IPR039309">
    <property type="entry name" value="BT1"/>
</dbReference>
<feature type="domain" description="Helicase ATP-binding" evidence="11">
    <location>
        <begin position="1"/>
        <end position="84"/>
    </location>
</feature>
<dbReference type="Proteomes" id="UP001642484">
    <property type="component" value="Unassembled WGS sequence"/>
</dbReference>
<feature type="transmembrane region" description="Helical" evidence="10">
    <location>
        <begin position="399"/>
        <end position="419"/>
    </location>
</feature>
<keyword evidence="7 10" id="KW-1133">Transmembrane helix</keyword>
<proteinExistence type="inferred from homology"/>
<feature type="transmembrane region" description="Helical" evidence="10">
    <location>
        <begin position="590"/>
        <end position="620"/>
    </location>
</feature>
<feature type="region of interest" description="Disordered" evidence="9">
    <location>
        <begin position="111"/>
        <end position="145"/>
    </location>
</feature>
<evidence type="ECO:0000256" key="1">
    <source>
        <dbReference type="ARBA" id="ARBA00004141"/>
    </source>
</evidence>
<dbReference type="PROSITE" id="PS51192">
    <property type="entry name" value="HELICASE_ATP_BIND_1"/>
    <property type="match status" value="1"/>
</dbReference>
<evidence type="ECO:0000313" key="14">
    <source>
        <dbReference type="Proteomes" id="UP001642484"/>
    </source>
</evidence>
<dbReference type="EMBL" id="CAXAMN010023250">
    <property type="protein sequence ID" value="CAK9076210.1"/>
    <property type="molecule type" value="Genomic_DNA"/>
</dbReference>
<evidence type="ECO:0000256" key="2">
    <source>
        <dbReference type="ARBA" id="ARBA00007015"/>
    </source>
</evidence>
<evidence type="ECO:0000259" key="12">
    <source>
        <dbReference type="PROSITE" id="PS51194"/>
    </source>
</evidence>
<feature type="transmembrane region" description="Helical" evidence="10">
    <location>
        <begin position="475"/>
        <end position="497"/>
    </location>
</feature>
<evidence type="ECO:0000256" key="3">
    <source>
        <dbReference type="ARBA" id="ARBA00022448"/>
    </source>
</evidence>
<evidence type="ECO:0000256" key="10">
    <source>
        <dbReference type="SAM" id="Phobius"/>
    </source>
</evidence>
<feature type="domain" description="Helicase C-terminal" evidence="12">
    <location>
        <begin position="155"/>
        <end position="311"/>
    </location>
</feature>
<dbReference type="SUPFAM" id="SSF103473">
    <property type="entry name" value="MFS general substrate transporter"/>
    <property type="match status" value="1"/>
</dbReference>
<keyword evidence="14" id="KW-1185">Reference proteome</keyword>